<feature type="transmembrane region" description="Helical" evidence="2">
    <location>
        <begin position="266"/>
        <end position="287"/>
    </location>
</feature>
<evidence type="ECO:0000256" key="1">
    <source>
        <dbReference type="SAM" id="MobiDB-lite"/>
    </source>
</evidence>
<keyword evidence="2" id="KW-0472">Membrane</keyword>
<feature type="transmembrane region" description="Helical" evidence="2">
    <location>
        <begin position="108"/>
        <end position="129"/>
    </location>
</feature>
<dbReference type="CDD" id="cd03507">
    <property type="entry name" value="Delta12-FADS-like"/>
    <property type="match status" value="1"/>
</dbReference>
<evidence type="ECO:0000256" key="2">
    <source>
        <dbReference type="SAM" id="Phobius"/>
    </source>
</evidence>
<evidence type="ECO:0000259" key="3">
    <source>
        <dbReference type="Pfam" id="PF00487"/>
    </source>
</evidence>
<dbReference type="PANTHER" id="PTHR19353:SF73">
    <property type="entry name" value="FATTY ACID DESATURASE"/>
    <property type="match status" value="1"/>
</dbReference>
<dbReference type="EMBL" id="VSSQ01000372">
    <property type="protein sequence ID" value="MPL92836.1"/>
    <property type="molecule type" value="Genomic_DNA"/>
</dbReference>
<dbReference type="GO" id="GO:0016020">
    <property type="term" value="C:membrane"/>
    <property type="evidence" value="ECO:0007669"/>
    <property type="project" value="TreeGrafter"/>
</dbReference>
<gene>
    <name evidence="4" type="primary">des_3</name>
    <name evidence="4" type="ORF">SDC9_38958</name>
</gene>
<sequence length="394" mass="44529">MTLSSCSDNKPPQEPGRWDTPRSKRGEPGNCGPAPRGSGSHADAVASAGHSSSGTDRAARESQFSPSDWTRMLAAYRQPIPSRSIFELAITLVPFVALWAVACWALSVSTALAIVLALANAAFLVRLFMFQHDCGHGSLFRNRRLCDWIGRVIGVLTLTPYDVWRKTHAIHHATTGNLDHRGIGDMPILTVREYQDKSRLGRAAYRLVRNPVFLFGVVPFYTFFLQNRLPVHLMRSGWRYWLSAMGTNVAIGLSLMTIIWLGGWDVLLFVFLPTMFLAAVAGMWLFYVQHQFEDTSWQHDGDWNIQDAALHGSSHYALPGILRWISANIGVHHVHHLASRIPFYRLDEVIRDHDVLARTKRITLWESLRCARLHLWDEQRQRLLSFAEARALSA</sequence>
<reference evidence="4" key="1">
    <citation type="submission" date="2019-08" db="EMBL/GenBank/DDBJ databases">
        <authorList>
            <person name="Kucharzyk K."/>
            <person name="Murdoch R.W."/>
            <person name="Higgins S."/>
            <person name="Loffler F."/>
        </authorList>
    </citation>
    <scope>NUCLEOTIDE SEQUENCE</scope>
</reference>
<organism evidence="4">
    <name type="scientific">bioreactor metagenome</name>
    <dbReference type="NCBI Taxonomy" id="1076179"/>
    <lineage>
        <taxon>unclassified sequences</taxon>
        <taxon>metagenomes</taxon>
        <taxon>ecological metagenomes</taxon>
    </lineage>
</organism>
<feature type="region of interest" description="Disordered" evidence="1">
    <location>
        <begin position="1"/>
        <end position="63"/>
    </location>
</feature>
<dbReference type="GO" id="GO:0016717">
    <property type="term" value="F:oxidoreductase activity, acting on paired donors, with oxidation of a pair of donors resulting in the reduction of molecular oxygen to two molecules of water"/>
    <property type="evidence" value="ECO:0007669"/>
    <property type="project" value="TreeGrafter"/>
</dbReference>
<feature type="transmembrane region" description="Helical" evidence="2">
    <location>
        <begin position="238"/>
        <end position="259"/>
    </location>
</feature>
<keyword evidence="2" id="KW-0812">Transmembrane</keyword>
<evidence type="ECO:0000313" key="4">
    <source>
        <dbReference type="EMBL" id="MPL92836.1"/>
    </source>
</evidence>
<feature type="compositionally biased region" description="Basic and acidic residues" evidence="1">
    <location>
        <begin position="16"/>
        <end position="27"/>
    </location>
</feature>
<feature type="compositionally biased region" description="Polar residues" evidence="1">
    <location>
        <begin position="1"/>
        <end position="10"/>
    </location>
</feature>
<protein>
    <submittedName>
        <fullName evidence="4">Fatty acid desaturase</fullName>
        <ecNumber evidence="4">1.14.19.-</ecNumber>
    </submittedName>
</protein>
<feature type="domain" description="Fatty acid desaturase" evidence="3">
    <location>
        <begin position="111"/>
        <end position="352"/>
    </location>
</feature>
<dbReference type="AlphaFoldDB" id="A0A644VNB3"/>
<dbReference type="InterPro" id="IPR005804">
    <property type="entry name" value="FA_desaturase_dom"/>
</dbReference>
<dbReference type="Pfam" id="PF00487">
    <property type="entry name" value="FA_desaturase"/>
    <property type="match status" value="1"/>
</dbReference>
<dbReference type="PANTHER" id="PTHR19353">
    <property type="entry name" value="FATTY ACID DESATURASE 2"/>
    <property type="match status" value="1"/>
</dbReference>
<feature type="transmembrane region" description="Helical" evidence="2">
    <location>
        <begin position="207"/>
        <end position="226"/>
    </location>
</feature>
<name>A0A644VNB3_9ZZZZ</name>
<dbReference type="InterPro" id="IPR012171">
    <property type="entry name" value="Fatty_acid_desaturase"/>
</dbReference>
<comment type="caution">
    <text evidence="4">The sequence shown here is derived from an EMBL/GenBank/DDBJ whole genome shotgun (WGS) entry which is preliminary data.</text>
</comment>
<accession>A0A644VNB3</accession>
<dbReference type="GO" id="GO:0006629">
    <property type="term" value="P:lipid metabolic process"/>
    <property type="evidence" value="ECO:0007669"/>
    <property type="project" value="InterPro"/>
</dbReference>
<dbReference type="EC" id="1.14.19.-" evidence="4"/>
<keyword evidence="4" id="KW-0560">Oxidoreductase</keyword>
<proteinExistence type="predicted"/>
<feature type="transmembrane region" description="Helical" evidence="2">
    <location>
        <begin position="85"/>
        <end position="102"/>
    </location>
</feature>
<keyword evidence="2" id="KW-1133">Transmembrane helix</keyword>